<evidence type="ECO:0000256" key="6">
    <source>
        <dbReference type="ARBA" id="ARBA00023136"/>
    </source>
</evidence>
<evidence type="ECO:0000256" key="8">
    <source>
        <dbReference type="SAM" id="Phobius"/>
    </source>
</evidence>
<dbReference type="PANTHER" id="PTHR30462">
    <property type="entry name" value="INTERMEMBRANE TRANSPORT PROTEIN PQIB-RELATED"/>
    <property type="match status" value="1"/>
</dbReference>
<protein>
    <submittedName>
        <fullName evidence="10">Paraquat-inducible protein B</fullName>
    </submittedName>
</protein>
<comment type="subcellular location">
    <subcellularLocation>
        <location evidence="1">Cell inner membrane</location>
    </subcellularLocation>
</comment>
<evidence type="ECO:0000256" key="4">
    <source>
        <dbReference type="ARBA" id="ARBA00022692"/>
    </source>
</evidence>
<gene>
    <name evidence="10" type="primary">pqiB1</name>
    <name evidence="10" type="ORF">FIV01_01570</name>
</gene>
<reference evidence="10 11" key="1">
    <citation type="submission" date="2019-10" db="EMBL/GenBank/DDBJ databases">
        <title>Complete genome sequence of Vibrio sp. strain THAF100, isolated from non-filtered water from the water column of tank 6 of a marine aquarium containing stony-coral fragments. Water maintained at 26 degree C.</title>
        <authorList>
            <person name="Ruckert C."/>
            <person name="Franco A."/>
            <person name="Kalinowski J."/>
            <person name="Glaeser S."/>
        </authorList>
    </citation>
    <scope>NUCLEOTIDE SEQUENCE [LARGE SCALE GENOMIC DNA]</scope>
    <source>
        <strain evidence="10 11">THAF100</strain>
    </source>
</reference>
<keyword evidence="11" id="KW-1185">Reference proteome</keyword>
<feature type="domain" description="Mce/MlaD" evidence="9">
    <location>
        <begin position="41"/>
        <end position="132"/>
    </location>
</feature>
<dbReference type="EMBL" id="CP045350">
    <property type="protein sequence ID" value="QFT25139.1"/>
    <property type="molecule type" value="Genomic_DNA"/>
</dbReference>
<keyword evidence="5 8" id="KW-1133">Transmembrane helix</keyword>
<feature type="region of interest" description="Disordered" evidence="7">
    <location>
        <begin position="506"/>
        <end position="526"/>
    </location>
</feature>
<keyword evidence="3" id="KW-0997">Cell inner membrane</keyword>
<accession>A0A5P9CFR3</accession>
<evidence type="ECO:0000256" key="2">
    <source>
        <dbReference type="ARBA" id="ARBA00022475"/>
    </source>
</evidence>
<dbReference type="InterPro" id="IPR051800">
    <property type="entry name" value="PqiA-PqiB_transport"/>
</dbReference>
<keyword evidence="2" id="KW-1003">Cell membrane</keyword>
<dbReference type="KEGG" id="vaq:FIV01_01570"/>
<dbReference type="InterPro" id="IPR003399">
    <property type="entry name" value="Mce/MlaD"/>
</dbReference>
<evidence type="ECO:0000259" key="9">
    <source>
        <dbReference type="Pfam" id="PF02470"/>
    </source>
</evidence>
<sequence length="526" mass="58597">MEHSNKAHLSSQKQISAIWIVPVIALIIGIWMLYQYETSKGKEVKIVLPSASGIEVGKTQIKLRDVQVGVVTDVKLSDDYSHIVLTANINKDAERMLREDTLFWIVKPRIGTEGISGLETILSGAYIQLQPGSSSTPRDNFQMLDIPPVAPPDAKGLRVVLSHKKAGKLSVGDPVIYQGFTVGRVEKVSFDIKKEKALYQLFIFQPYDELVRDSTHFWIESGMDIDLNTQGFNIHLGSLESLISGGVSFSVPKGMKSGETVTEQMKQFRLFNSAKDVNESRYIRNIEYVMLFDGSIRGLNEGAPIEYRGIRIGTVEKVPFSQPIMSNDFHADSVPVLIRIEPNRLFESSGNFATDQLKNKIKIGFENGLSGRLKTGNFLTGALFVDIGFEELKEPYVHRKSKGYDVFPTRRGAQDEIQKQVMSIVSKLDKTLASSEKVMSDLEKLIARDDTQQLPSQLVISLQKVQDTLDSISEGSPVYQNLNDALAEFEKVMRELQPLIKKVNDKPNSLVFGDDAPSDPTPAKGK</sequence>
<feature type="transmembrane region" description="Helical" evidence="8">
    <location>
        <begin position="15"/>
        <end position="34"/>
    </location>
</feature>
<keyword evidence="4 8" id="KW-0812">Transmembrane</keyword>
<evidence type="ECO:0000256" key="5">
    <source>
        <dbReference type="ARBA" id="ARBA00022989"/>
    </source>
</evidence>
<proteinExistence type="predicted"/>
<dbReference type="Proteomes" id="UP000326936">
    <property type="component" value="Chromosome"/>
</dbReference>
<keyword evidence="6 8" id="KW-0472">Membrane</keyword>
<evidence type="ECO:0000313" key="10">
    <source>
        <dbReference type="EMBL" id="QFT25139.1"/>
    </source>
</evidence>
<dbReference type="OrthoDB" id="9806984at2"/>
<dbReference type="PANTHER" id="PTHR30462:SF2">
    <property type="entry name" value="INTERMEMBRANE TRANSPORT PROTEIN PQIB"/>
    <property type="match status" value="1"/>
</dbReference>
<dbReference type="RefSeq" id="WP_152429430.1">
    <property type="nucleotide sequence ID" value="NZ_CBCSDK010000017.1"/>
</dbReference>
<dbReference type="NCBIfam" id="NF008070">
    <property type="entry name" value="PRK10807.1"/>
    <property type="match status" value="1"/>
</dbReference>
<dbReference type="Pfam" id="PF02470">
    <property type="entry name" value="MlaD"/>
    <property type="match status" value="3"/>
</dbReference>
<evidence type="ECO:0000256" key="3">
    <source>
        <dbReference type="ARBA" id="ARBA00022519"/>
    </source>
</evidence>
<evidence type="ECO:0000313" key="11">
    <source>
        <dbReference type="Proteomes" id="UP000326936"/>
    </source>
</evidence>
<feature type="domain" description="Mce/MlaD" evidence="9">
    <location>
        <begin position="286"/>
        <end position="387"/>
    </location>
</feature>
<name>A0A5P9CFR3_9VIBR</name>
<dbReference type="AlphaFoldDB" id="A0A5P9CFR3"/>
<evidence type="ECO:0000256" key="1">
    <source>
        <dbReference type="ARBA" id="ARBA00004533"/>
    </source>
</evidence>
<dbReference type="GO" id="GO:0005886">
    <property type="term" value="C:plasma membrane"/>
    <property type="evidence" value="ECO:0007669"/>
    <property type="project" value="UniProtKB-SubCell"/>
</dbReference>
<organism evidence="10 11">
    <name type="scientific">Vibrio aquimaris</name>
    <dbReference type="NCBI Taxonomy" id="2587862"/>
    <lineage>
        <taxon>Bacteria</taxon>
        <taxon>Pseudomonadati</taxon>
        <taxon>Pseudomonadota</taxon>
        <taxon>Gammaproteobacteria</taxon>
        <taxon>Vibrionales</taxon>
        <taxon>Vibrionaceae</taxon>
        <taxon>Vibrio</taxon>
    </lineage>
</organism>
<feature type="domain" description="Mce/MlaD" evidence="9">
    <location>
        <begin position="156"/>
        <end position="221"/>
    </location>
</feature>
<evidence type="ECO:0000256" key="7">
    <source>
        <dbReference type="SAM" id="MobiDB-lite"/>
    </source>
</evidence>